<dbReference type="AlphaFoldDB" id="A0A1D7QFN7"/>
<sequence length="122" mass="13979">MEHQSSKHDKSIFEIPLKEAQDITRAWAARGNFIKSYLIDARELKDMVEERGASYVRVYFGWDTEMEKGREQRLIMVPADVYGHDMINTTPSLIEGQEKSNIFDFTMPCPPTCPPPDSPLGE</sequence>
<keyword evidence="2" id="KW-1185">Reference proteome</keyword>
<dbReference type="OrthoDB" id="797757at2"/>
<dbReference type="RefSeq" id="WP_069379202.1">
    <property type="nucleotide sequence ID" value="NZ_CP017141.1"/>
</dbReference>
<dbReference type="KEGG" id="psty:BFS30_10235"/>
<accession>A0A1D7QFN7</accession>
<protein>
    <submittedName>
        <fullName evidence="1">Uncharacterized protein</fullName>
    </submittedName>
</protein>
<evidence type="ECO:0000313" key="2">
    <source>
        <dbReference type="Proteomes" id="UP000094313"/>
    </source>
</evidence>
<dbReference type="EMBL" id="CP017141">
    <property type="protein sequence ID" value="AOM77512.1"/>
    <property type="molecule type" value="Genomic_DNA"/>
</dbReference>
<name>A0A1D7QFN7_9SPHI</name>
<proteinExistence type="predicted"/>
<gene>
    <name evidence="1" type="ORF">BFS30_10235</name>
</gene>
<reference evidence="1 2" key="1">
    <citation type="submission" date="2016-08" db="EMBL/GenBank/DDBJ databases">
        <authorList>
            <person name="Seilhamer J.J."/>
        </authorList>
    </citation>
    <scope>NUCLEOTIDE SEQUENCE [LARGE SCALE GENOMIC DNA]</scope>
    <source>
        <strain evidence="1 2">DX4</strain>
    </source>
</reference>
<organism evidence="1 2">
    <name type="scientific">Pedobacter steynii</name>
    <dbReference type="NCBI Taxonomy" id="430522"/>
    <lineage>
        <taxon>Bacteria</taxon>
        <taxon>Pseudomonadati</taxon>
        <taxon>Bacteroidota</taxon>
        <taxon>Sphingobacteriia</taxon>
        <taxon>Sphingobacteriales</taxon>
        <taxon>Sphingobacteriaceae</taxon>
        <taxon>Pedobacter</taxon>
    </lineage>
</organism>
<dbReference type="Proteomes" id="UP000094313">
    <property type="component" value="Chromosome"/>
</dbReference>
<evidence type="ECO:0000313" key="1">
    <source>
        <dbReference type="EMBL" id="AOM77512.1"/>
    </source>
</evidence>